<evidence type="ECO:0000313" key="3">
    <source>
        <dbReference type="Proteomes" id="UP000663814"/>
    </source>
</evidence>
<keyword evidence="1" id="KW-0472">Membrane</keyword>
<keyword evidence="1" id="KW-0812">Transmembrane</keyword>
<proteinExistence type="predicted"/>
<evidence type="ECO:0000256" key="1">
    <source>
        <dbReference type="SAM" id="Phobius"/>
    </source>
</evidence>
<feature type="transmembrane region" description="Helical" evidence="1">
    <location>
        <begin position="12"/>
        <end position="32"/>
    </location>
</feature>
<evidence type="ECO:0000313" key="2">
    <source>
        <dbReference type="EMBL" id="MBZ9612817.1"/>
    </source>
</evidence>
<keyword evidence="3" id="KW-1185">Reference proteome</keyword>
<dbReference type="Pfam" id="PF11219">
    <property type="entry name" value="DUF3014"/>
    <property type="match status" value="1"/>
</dbReference>
<dbReference type="InterPro" id="IPR021382">
    <property type="entry name" value="DUF3014"/>
</dbReference>
<sequence length="286" mass="31565">MSEQKSNNNQQLYYAGIAVVGLVVLIALWFLLGKAPQQEPVKPTAPVIVAEPVETHVAALPAETALATEPPELQTTATPSEEIAELVVAEPALPVLDESDPEVKQRLLALDWRAGLAGLFVTEDMLRNFAVQIDNIAQGQLAAAHPLLQPLEQTFRAADADDMQLDSRSFSRYQPYIQLLESVPPQQLVQLFNRYEPLLQQSYAEQGYPDQLFKNTLIAAIDLLLATPEVDYPLALARPSVVYIFADPAIEQLPAAQKQMIRLGPDNQRKVKALLQRYRAALLATP</sequence>
<accession>A0ABS7XB96</accession>
<gene>
    <name evidence="2" type="ORF">I4W93_014585</name>
</gene>
<name>A0ABS7XB96_9GAMM</name>
<dbReference type="EMBL" id="JAERPS020000005">
    <property type="protein sequence ID" value="MBZ9612817.1"/>
    <property type="molecule type" value="Genomic_DNA"/>
</dbReference>
<comment type="caution">
    <text evidence="2">The sequence shown here is derived from an EMBL/GenBank/DDBJ whole genome shotgun (WGS) entry which is preliminary data.</text>
</comment>
<keyword evidence="1" id="KW-1133">Transmembrane helix</keyword>
<dbReference type="RefSeq" id="WP_205312298.1">
    <property type="nucleotide sequence ID" value="NZ_JAERPS020000005.1"/>
</dbReference>
<protein>
    <submittedName>
        <fullName evidence="2">DUF3014 domain-containing protein</fullName>
    </submittedName>
</protein>
<organism evidence="2 3">
    <name type="scientific">Rheinheimera maricola</name>
    <dbReference type="NCBI Taxonomy" id="2793282"/>
    <lineage>
        <taxon>Bacteria</taxon>
        <taxon>Pseudomonadati</taxon>
        <taxon>Pseudomonadota</taxon>
        <taxon>Gammaproteobacteria</taxon>
        <taxon>Chromatiales</taxon>
        <taxon>Chromatiaceae</taxon>
        <taxon>Rheinheimera</taxon>
    </lineage>
</organism>
<dbReference type="Proteomes" id="UP000663814">
    <property type="component" value="Unassembled WGS sequence"/>
</dbReference>
<reference evidence="2 3" key="1">
    <citation type="submission" date="2021-08" db="EMBL/GenBank/DDBJ databases">
        <title>Rheinheimera aquimaris sp. nov., isolated from seawater of the East Sea in Korea.</title>
        <authorList>
            <person name="Kim K.H."/>
            <person name="Wenting R."/>
            <person name="Kim K.R."/>
            <person name="Jeon C.O."/>
        </authorList>
    </citation>
    <scope>NUCLEOTIDE SEQUENCE [LARGE SCALE GENOMIC DNA]</scope>
    <source>
        <strain evidence="2 3">MA-13</strain>
    </source>
</reference>